<keyword evidence="15" id="KW-1185">Reference proteome</keyword>
<evidence type="ECO:0000256" key="12">
    <source>
        <dbReference type="ARBA" id="ARBA00052465"/>
    </source>
</evidence>
<dbReference type="FunFam" id="3.40.50.720:FF:000223">
    <property type="entry name" value="Chlorophyll(Ide) b reductase NOL, chloroplastic"/>
    <property type="match status" value="1"/>
</dbReference>
<dbReference type="SUPFAM" id="SSF51735">
    <property type="entry name" value="NAD(P)-binding Rossmann-fold domains"/>
    <property type="match status" value="1"/>
</dbReference>
<evidence type="ECO:0000256" key="2">
    <source>
        <dbReference type="ARBA" id="ARBA00006484"/>
    </source>
</evidence>
<evidence type="ECO:0000313" key="14">
    <source>
        <dbReference type="EMBL" id="KAG0566439.1"/>
    </source>
</evidence>
<keyword evidence="5" id="KW-0881">Chlorophyll catabolism</keyword>
<evidence type="ECO:0000256" key="13">
    <source>
        <dbReference type="ARBA" id="ARBA00066856"/>
    </source>
</evidence>
<comment type="catalytic activity">
    <reaction evidence="11">
        <text>7(1)-hydroxychlorophyllide a + NAD(+) = chlorophyllide b + NADH + H(+)</text>
        <dbReference type="Rhea" id="RHEA:24768"/>
        <dbReference type="ChEBI" id="CHEBI:15378"/>
        <dbReference type="ChEBI" id="CHEBI:57540"/>
        <dbReference type="ChEBI" id="CHEBI:57945"/>
        <dbReference type="ChEBI" id="CHEBI:83356"/>
        <dbReference type="ChEBI" id="CHEBI:83357"/>
        <dbReference type="EC" id="1.1.1.294"/>
    </reaction>
</comment>
<evidence type="ECO:0000256" key="5">
    <source>
        <dbReference type="ARBA" id="ARBA00022817"/>
    </source>
</evidence>
<keyword evidence="4" id="KW-0934">Plastid</keyword>
<dbReference type="Proteomes" id="UP000822688">
    <property type="component" value="Chromosome 7"/>
</dbReference>
<dbReference type="AlphaFoldDB" id="A0A8T0H860"/>
<evidence type="ECO:0000256" key="7">
    <source>
        <dbReference type="ARBA" id="ARBA00023002"/>
    </source>
</evidence>
<evidence type="ECO:0000256" key="11">
    <source>
        <dbReference type="ARBA" id="ARBA00050138"/>
    </source>
</evidence>
<dbReference type="GO" id="GO:0034256">
    <property type="term" value="F:chlorophyll(ide) b reductase activity"/>
    <property type="evidence" value="ECO:0007669"/>
    <property type="project" value="UniProtKB-EC"/>
</dbReference>
<dbReference type="PRINTS" id="PR00080">
    <property type="entry name" value="SDRFAMILY"/>
</dbReference>
<dbReference type="PRINTS" id="PR00081">
    <property type="entry name" value="GDHRDH"/>
</dbReference>
<dbReference type="PANTHER" id="PTHR24314:SF21">
    <property type="entry name" value="CHLOROPHYLL(IDE) B REDUCTASE NYC1, CHLOROPLASTIC-RELATED"/>
    <property type="match status" value="1"/>
</dbReference>
<comment type="subcellular location">
    <subcellularLocation>
        <location evidence="1">Plastid</location>
        <location evidence="1">Chloroplast thylakoid membrane</location>
    </subcellularLocation>
</comment>
<gene>
    <name evidence="14" type="ORF">KC19_7G063900</name>
</gene>
<dbReference type="GO" id="GO:0010304">
    <property type="term" value="P:PSII associated light-harvesting complex II catabolic process"/>
    <property type="evidence" value="ECO:0007669"/>
    <property type="project" value="TreeGrafter"/>
</dbReference>
<evidence type="ECO:0000256" key="8">
    <source>
        <dbReference type="ARBA" id="ARBA00023027"/>
    </source>
</evidence>
<dbReference type="PANTHER" id="PTHR24314">
    <property type="entry name" value="NON-SPECIFIC LIPID TRANSFER PROTEIN-RELATED"/>
    <property type="match status" value="1"/>
</dbReference>
<keyword evidence="8" id="KW-0520">NAD</keyword>
<sequence>MFVRMHSMAVLPSAMLVRPDGRGRGGRVGVTVRASGVQIAVRREVRVYRSGFLARGLGVQRRASVFGRGVIGGSRRSPLVVRGRGGLEEGVSFEKSLGRDVEDLGGEEGHDDEVMTVEEIEVPGLSGFEENSVAAFDDAELETVDVVHQSTRQQPQLVKFLRKTWRALQGLKEKEDAVLELSSSVKEKKLRWNPLGFVNGSTPSATEKLRNKVFDGLRRAEDDFFAFSSQLGKYTFILGATGAILATNFQLSGGEAHQDGVLWFSWMAGIVLGSMIGAGQVLEGHAKRGRRNVVITGSTRGLGKALAREFLRAGDNVFITSRSPESVNSTVLELQQEVNEMYRNLLLDEDSQVDAIKTRIKKSWPKVVGIPCDVSKSEDVQALSEAAMREFGNIDIWINNAGMNKGFRPLVEFSDEEITQIVSTNLTGSLICTREAIRVMKKQPRGGHIFNMDGAGSGGTSTPLTAAYGATKCGLRQLSASLLQECKGSRVGIHTASPGMVLTDLLLGGASLQNKQVFNIICEQPETVAQALVPGLRTVKGTGKAVNYLTPPRIVLAILNAWFRRGRWFDKEGRAVYAAEAERLRLWAEGQETSPVTAAMEMVPSGAWVSLVSSFVLTAYVILSNLSAGGSSGT</sequence>
<keyword evidence="6" id="KW-0809">Transit peptide</keyword>
<organism evidence="14 15">
    <name type="scientific">Ceratodon purpureus</name>
    <name type="common">Fire moss</name>
    <name type="synonym">Dicranum purpureum</name>
    <dbReference type="NCBI Taxonomy" id="3225"/>
    <lineage>
        <taxon>Eukaryota</taxon>
        <taxon>Viridiplantae</taxon>
        <taxon>Streptophyta</taxon>
        <taxon>Embryophyta</taxon>
        <taxon>Bryophyta</taxon>
        <taxon>Bryophytina</taxon>
        <taxon>Bryopsida</taxon>
        <taxon>Dicranidae</taxon>
        <taxon>Pseudoditrichales</taxon>
        <taxon>Ditrichaceae</taxon>
        <taxon>Ceratodon</taxon>
    </lineage>
</organism>
<dbReference type="EMBL" id="CM026428">
    <property type="protein sequence ID" value="KAG0566439.1"/>
    <property type="molecule type" value="Genomic_DNA"/>
</dbReference>
<dbReference type="Gene3D" id="3.40.50.720">
    <property type="entry name" value="NAD(P)-binding Rossmann-like Domain"/>
    <property type="match status" value="1"/>
</dbReference>
<dbReference type="GO" id="GO:0009535">
    <property type="term" value="C:chloroplast thylakoid membrane"/>
    <property type="evidence" value="ECO:0007669"/>
    <property type="project" value="UniProtKB-SubCell"/>
</dbReference>
<dbReference type="Pfam" id="PF00106">
    <property type="entry name" value="adh_short"/>
    <property type="match status" value="1"/>
</dbReference>
<reference evidence="14" key="1">
    <citation type="submission" date="2020-06" db="EMBL/GenBank/DDBJ databases">
        <title>WGS assembly of Ceratodon purpureus strain R40.</title>
        <authorList>
            <person name="Carey S.B."/>
            <person name="Jenkins J."/>
            <person name="Shu S."/>
            <person name="Lovell J.T."/>
            <person name="Sreedasyam A."/>
            <person name="Maumus F."/>
            <person name="Tiley G.P."/>
            <person name="Fernandez-Pozo N."/>
            <person name="Barry K."/>
            <person name="Chen C."/>
            <person name="Wang M."/>
            <person name="Lipzen A."/>
            <person name="Daum C."/>
            <person name="Saski C.A."/>
            <person name="Payton A.C."/>
            <person name="Mcbreen J.C."/>
            <person name="Conrad R.E."/>
            <person name="Kollar L.M."/>
            <person name="Olsson S."/>
            <person name="Huttunen S."/>
            <person name="Landis J.B."/>
            <person name="Wickett N.J."/>
            <person name="Johnson M.G."/>
            <person name="Rensing S.A."/>
            <person name="Grimwood J."/>
            <person name="Schmutz J."/>
            <person name="Mcdaniel S.F."/>
        </authorList>
    </citation>
    <scope>NUCLEOTIDE SEQUENCE</scope>
    <source>
        <strain evidence="14">R40</strain>
    </source>
</reference>
<dbReference type="InterPro" id="IPR052625">
    <property type="entry name" value="Chl_b_Red"/>
</dbReference>
<protein>
    <recommendedName>
        <fullName evidence="13">chlorophyll(ide) b reductase</fullName>
        <ecNumber evidence="13">1.1.1.294</ecNumber>
    </recommendedName>
</protein>
<comment type="catalytic activity">
    <reaction evidence="12">
        <text>7(1)-hydroxychlorophyllide a + NADP(+) = chlorophyllide b + NADPH + H(+)</text>
        <dbReference type="Rhea" id="RHEA:24772"/>
        <dbReference type="ChEBI" id="CHEBI:15378"/>
        <dbReference type="ChEBI" id="CHEBI:57783"/>
        <dbReference type="ChEBI" id="CHEBI:58349"/>
        <dbReference type="ChEBI" id="CHEBI:83356"/>
        <dbReference type="ChEBI" id="CHEBI:83357"/>
        <dbReference type="EC" id="1.1.1.294"/>
    </reaction>
</comment>
<comment type="similarity">
    <text evidence="2">Belongs to the short-chain dehydrogenases/reductases (SDR) family.</text>
</comment>
<evidence type="ECO:0000256" key="6">
    <source>
        <dbReference type="ARBA" id="ARBA00022946"/>
    </source>
</evidence>
<evidence type="ECO:0000256" key="9">
    <source>
        <dbReference type="ARBA" id="ARBA00023078"/>
    </source>
</evidence>
<evidence type="ECO:0000256" key="4">
    <source>
        <dbReference type="ARBA" id="ARBA00022640"/>
    </source>
</evidence>
<evidence type="ECO:0000256" key="1">
    <source>
        <dbReference type="ARBA" id="ARBA00004334"/>
    </source>
</evidence>
<evidence type="ECO:0000256" key="3">
    <source>
        <dbReference type="ARBA" id="ARBA00022528"/>
    </source>
</evidence>
<dbReference type="InterPro" id="IPR002347">
    <property type="entry name" value="SDR_fam"/>
</dbReference>
<evidence type="ECO:0000313" key="15">
    <source>
        <dbReference type="Proteomes" id="UP000822688"/>
    </source>
</evidence>
<proteinExistence type="inferred from homology"/>
<keyword evidence="3" id="KW-0150">Chloroplast</keyword>
<accession>A0A8T0H860</accession>
<dbReference type="EC" id="1.1.1.294" evidence="13"/>
<keyword evidence="9" id="KW-0793">Thylakoid</keyword>
<dbReference type="GO" id="GO:0015996">
    <property type="term" value="P:chlorophyll catabolic process"/>
    <property type="evidence" value="ECO:0007669"/>
    <property type="project" value="UniProtKB-KW"/>
</dbReference>
<keyword evidence="7" id="KW-0560">Oxidoreductase</keyword>
<name>A0A8T0H860_CERPU</name>
<comment type="caution">
    <text evidence="14">The sequence shown here is derived from an EMBL/GenBank/DDBJ whole genome shotgun (WGS) entry which is preliminary data.</text>
</comment>
<dbReference type="InterPro" id="IPR036291">
    <property type="entry name" value="NAD(P)-bd_dom_sf"/>
</dbReference>
<keyword evidence="10" id="KW-0472">Membrane</keyword>
<dbReference type="CDD" id="cd05233">
    <property type="entry name" value="SDR_c"/>
    <property type="match status" value="1"/>
</dbReference>
<evidence type="ECO:0000256" key="10">
    <source>
        <dbReference type="ARBA" id="ARBA00023136"/>
    </source>
</evidence>